<reference evidence="1 2" key="1">
    <citation type="journal article" date="2019" name="Sci. Rep.">
        <title>Orb-weaving spider Araneus ventricosus genome elucidates the spidroin gene catalogue.</title>
        <authorList>
            <person name="Kono N."/>
            <person name="Nakamura H."/>
            <person name="Ohtoshi R."/>
            <person name="Moran D.A.P."/>
            <person name="Shinohara A."/>
            <person name="Yoshida Y."/>
            <person name="Fujiwara M."/>
            <person name="Mori M."/>
            <person name="Tomita M."/>
            <person name="Arakawa K."/>
        </authorList>
    </citation>
    <scope>NUCLEOTIDE SEQUENCE [LARGE SCALE GENOMIC DNA]</scope>
</reference>
<accession>A0A4Y2I3L2</accession>
<protein>
    <submittedName>
        <fullName evidence="1">Uncharacterized protein</fullName>
    </submittedName>
</protein>
<comment type="caution">
    <text evidence="1">The sequence shown here is derived from an EMBL/GenBank/DDBJ whole genome shotgun (WGS) entry which is preliminary data.</text>
</comment>
<evidence type="ECO:0000313" key="1">
    <source>
        <dbReference type="EMBL" id="GBM72303.1"/>
    </source>
</evidence>
<evidence type="ECO:0000313" key="2">
    <source>
        <dbReference type="Proteomes" id="UP000499080"/>
    </source>
</evidence>
<dbReference type="AlphaFoldDB" id="A0A4Y2I3L2"/>
<gene>
    <name evidence="1" type="ORF">AVEN_81898_1</name>
</gene>
<dbReference type="Proteomes" id="UP000499080">
    <property type="component" value="Unassembled WGS sequence"/>
</dbReference>
<organism evidence="1 2">
    <name type="scientific">Araneus ventricosus</name>
    <name type="common">Orbweaver spider</name>
    <name type="synonym">Epeira ventricosa</name>
    <dbReference type="NCBI Taxonomy" id="182803"/>
    <lineage>
        <taxon>Eukaryota</taxon>
        <taxon>Metazoa</taxon>
        <taxon>Ecdysozoa</taxon>
        <taxon>Arthropoda</taxon>
        <taxon>Chelicerata</taxon>
        <taxon>Arachnida</taxon>
        <taxon>Araneae</taxon>
        <taxon>Araneomorphae</taxon>
        <taxon>Entelegynae</taxon>
        <taxon>Araneoidea</taxon>
        <taxon>Araneidae</taxon>
        <taxon>Araneus</taxon>
    </lineage>
</organism>
<keyword evidence="2" id="KW-1185">Reference proteome</keyword>
<dbReference type="EMBL" id="BGPR01002369">
    <property type="protein sequence ID" value="GBM72303.1"/>
    <property type="molecule type" value="Genomic_DNA"/>
</dbReference>
<name>A0A4Y2I3L2_ARAVE</name>
<proteinExistence type="predicted"/>
<sequence>MTSQNSPFCKTGGEVTERPVLTRSAFRLLICKFVCGDRTRCSKSFLEVNANGVCVRTVIFFIPFQDGARFNGFNVWSRGGAQEKAGTHCQGCCALPSG</sequence>